<dbReference type="OrthoDB" id="4839021at2759"/>
<dbReference type="RefSeq" id="XP_001227311.1">
    <property type="nucleotide sequence ID" value="XM_001227310.1"/>
</dbReference>
<dbReference type="InParanoid" id="Q2GRM0"/>
<dbReference type="HOGENOM" id="CLU_569859_0_0_1"/>
<dbReference type="Proteomes" id="UP000001056">
    <property type="component" value="Unassembled WGS sequence"/>
</dbReference>
<organism evidence="1 2">
    <name type="scientific">Chaetomium globosum (strain ATCC 6205 / CBS 148.51 / DSM 1962 / NBRC 6347 / NRRL 1970)</name>
    <name type="common">Soil fungus</name>
    <dbReference type="NCBI Taxonomy" id="306901"/>
    <lineage>
        <taxon>Eukaryota</taxon>
        <taxon>Fungi</taxon>
        <taxon>Dikarya</taxon>
        <taxon>Ascomycota</taxon>
        <taxon>Pezizomycotina</taxon>
        <taxon>Sordariomycetes</taxon>
        <taxon>Sordariomycetidae</taxon>
        <taxon>Sordariales</taxon>
        <taxon>Chaetomiaceae</taxon>
        <taxon>Chaetomium</taxon>
    </lineage>
</organism>
<protein>
    <submittedName>
        <fullName evidence="1">Uncharacterized protein</fullName>
    </submittedName>
</protein>
<dbReference type="VEuPathDB" id="FungiDB:CHGG_09384"/>
<evidence type="ECO:0000313" key="2">
    <source>
        <dbReference type="Proteomes" id="UP000001056"/>
    </source>
</evidence>
<dbReference type="EMBL" id="CH408034">
    <property type="protein sequence ID" value="EAQ85370.1"/>
    <property type="molecule type" value="Genomic_DNA"/>
</dbReference>
<evidence type="ECO:0000313" key="1">
    <source>
        <dbReference type="EMBL" id="EAQ85370.1"/>
    </source>
</evidence>
<sequence length="479" mass="52957">MPKEVQTKQALHLEVIHFAPGQMFSSRLLAERVFGLLLGPQYSEPTGSNQLAQIRERASVILSRIFDLCLARAATFAALDDWDLGWQIVAGDLAENYKCVMGAGELKELVTLFADARVRFLDSPRANRPHASPDKLANLIDRWLEATLHDAAAISPHPPASPSLLPARPAPLENLFAGFSLHTHGASPAAATAAGPTATDWPPSHLPAADRHLLDHFKVRAQLAGVCWDTKGEMPNLPDDKSPPLALRLFLGWLAAAHTPPPAATTTPTTAPPFALFAAPVAFADNRERQAWFRPSGCQSKLFGHVEGFLAYAADNFAAGKTMVLGLLTPVLRRFGAALMLRLVERGGVRGVQVVFFCPWDEHPWIKEQWRLQDWRLRLWKSAVLDAVDAWAAKHGVVIHEGYSSGSIRVPRDRDHDSVGMCAGWLLRVVTATQKTIPGDGEDEEWEWEETCHFRKLENWAKVEEDIEEDEKMEVDAET</sequence>
<dbReference type="AlphaFoldDB" id="Q2GRM0"/>
<reference evidence="2" key="1">
    <citation type="journal article" date="2015" name="Genome Announc.">
        <title>Draft genome sequence of the cellulolytic fungus Chaetomium globosum.</title>
        <authorList>
            <person name="Cuomo C.A."/>
            <person name="Untereiner W.A."/>
            <person name="Ma L.-J."/>
            <person name="Grabherr M."/>
            <person name="Birren B.W."/>
        </authorList>
    </citation>
    <scope>NUCLEOTIDE SEQUENCE [LARGE SCALE GENOMIC DNA]</scope>
    <source>
        <strain evidence="2">ATCC 6205 / CBS 148.51 / DSM 1962 / NBRC 6347 / NRRL 1970</strain>
    </source>
</reference>
<accession>Q2GRM0</accession>
<proteinExistence type="predicted"/>
<name>Q2GRM0_CHAGB</name>
<keyword evidence="2" id="KW-1185">Reference proteome</keyword>
<gene>
    <name evidence="1" type="ORF">CHGG_09384</name>
</gene>
<dbReference type="eggNOG" id="ENOG502T6FW">
    <property type="taxonomic scope" value="Eukaryota"/>
</dbReference>
<dbReference type="GeneID" id="4395362"/>